<dbReference type="AlphaFoldDB" id="A0A8I1ED47"/>
<name>A0A8I1ED47_PSEPU</name>
<dbReference type="Proteomes" id="UP000637061">
    <property type="component" value="Unassembled WGS sequence"/>
</dbReference>
<reference evidence="1" key="1">
    <citation type="submission" date="2020-12" db="EMBL/GenBank/DDBJ databases">
        <title>Enhanced detection system for hospital associated transmission using whole genome sequencing surveillance.</title>
        <authorList>
            <person name="Harrison L.H."/>
            <person name="Van Tyne D."/>
            <person name="Marsh J.W."/>
            <person name="Griffith M.P."/>
            <person name="Snyder D.J."/>
            <person name="Cooper V.S."/>
            <person name="Mustapha M."/>
        </authorList>
    </citation>
    <scope>NUCLEOTIDE SEQUENCE</scope>
    <source>
        <strain evidence="1">PSB00042</strain>
    </source>
</reference>
<accession>A0A8I1ED47</accession>
<gene>
    <name evidence="1" type="ORF">JEU22_04000</name>
</gene>
<dbReference type="PROSITE" id="PS51257">
    <property type="entry name" value="PROKAR_LIPOPROTEIN"/>
    <property type="match status" value="1"/>
</dbReference>
<organism evidence="1 2">
    <name type="scientific">Pseudomonas putida</name>
    <name type="common">Arthrobacter siderocapsulatus</name>
    <dbReference type="NCBI Taxonomy" id="303"/>
    <lineage>
        <taxon>Bacteria</taxon>
        <taxon>Pseudomonadati</taxon>
        <taxon>Pseudomonadota</taxon>
        <taxon>Gammaproteobacteria</taxon>
        <taxon>Pseudomonadales</taxon>
        <taxon>Pseudomonadaceae</taxon>
        <taxon>Pseudomonas</taxon>
    </lineage>
</organism>
<sequence>MSKDQPQIESLLKDMTAMLVMATSCVEKSFNDEAILHLEMLNVRLEKLKELHGVTYDSAKADQSHE</sequence>
<dbReference type="RefSeq" id="WP_198746682.1">
    <property type="nucleotide sequence ID" value="NZ_JAEHTE010000002.1"/>
</dbReference>
<proteinExistence type="predicted"/>
<comment type="caution">
    <text evidence="1">The sequence shown here is derived from an EMBL/GenBank/DDBJ whole genome shotgun (WGS) entry which is preliminary data.</text>
</comment>
<evidence type="ECO:0000313" key="1">
    <source>
        <dbReference type="EMBL" id="MBI6883068.1"/>
    </source>
</evidence>
<dbReference type="EMBL" id="JAEHTE010000002">
    <property type="protein sequence ID" value="MBI6883068.1"/>
    <property type="molecule type" value="Genomic_DNA"/>
</dbReference>
<protein>
    <submittedName>
        <fullName evidence="1">Uncharacterized protein</fullName>
    </submittedName>
</protein>
<evidence type="ECO:0000313" key="2">
    <source>
        <dbReference type="Proteomes" id="UP000637061"/>
    </source>
</evidence>